<feature type="non-terminal residue" evidence="2">
    <location>
        <position position="1"/>
    </location>
</feature>
<name>A0A8H5KRR2_9HYPO</name>
<accession>A0A8H5KRR2</accession>
<keyword evidence="3" id="KW-1185">Reference proteome</keyword>
<evidence type="ECO:0000313" key="3">
    <source>
        <dbReference type="Proteomes" id="UP000544095"/>
    </source>
</evidence>
<dbReference type="GO" id="GO:0004386">
    <property type="term" value="F:helicase activity"/>
    <property type="evidence" value="ECO:0007669"/>
    <property type="project" value="UniProtKB-KW"/>
</dbReference>
<dbReference type="Proteomes" id="UP000544095">
    <property type="component" value="Unassembled WGS sequence"/>
</dbReference>
<gene>
    <name evidence="2" type="ORF">FPANT_10772</name>
</gene>
<feature type="region of interest" description="Disordered" evidence="1">
    <location>
        <begin position="1"/>
        <end position="22"/>
    </location>
</feature>
<protein>
    <submittedName>
        <fullName evidence="2">Helicase-like transcription factor</fullName>
    </submittedName>
</protein>
<dbReference type="EMBL" id="JAAOAR010000622">
    <property type="protein sequence ID" value="KAF5576770.1"/>
    <property type="molecule type" value="Genomic_DNA"/>
</dbReference>
<reference evidence="2 3" key="1">
    <citation type="submission" date="2020-05" db="EMBL/GenBank/DDBJ databases">
        <title>Identification and distribution of gene clusters putatively required for synthesis of sphingolipid metabolism inhibitors in phylogenetically diverse species of the filamentous fungus Fusarium.</title>
        <authorList>
            <person name="Kim H.-S."/>
            <person name="Busman M."/>
            <person name="Brown D.W."/>
            <person name="Divon H."/>
            <person name="Uhlig S."/>
            <person name="Proctor R.H."/>
        </authorList>
    </citation>
    <scope>NUCLEOTIDE SEQUENCE [LARGE SCALE GENOMIC DNA]</scope>
    <source>
        <strain evidence="2 3">NRRL 25211</strain>
    </source>
</reference>
<evidence type="ECO:0000256" key="1">
    <source>
        <dbReference type="SAM" id="MobiDB-lite"/>
    </source>
</evidence>
<comment type="caution">
    <text evidence="2">The sequence shown here is derived from an EMBL/GenBank/DDBJ whole genome shotgun (WGS) entry which is preliminary data.</text>
</comment>
<dbReference type="AlphaFoldDB" id="A0A8H5KRR2"/>
<evidence type="ECO:0000313" key="2">
    <source>
        <dbReference type="EMBL" id="KAF5576770.1"/>
    </source>
</evidence>
<organism evidence="2 3">
    <name type="scientific">Fusarium pseudoanthophilum</name>
    <dbReference type="NCBI Taxonomy" id="48495"/>
    <lineage>
        <taxon>Eukaryota</taxon>
        <taxon>Fungi</taxon>
        <taxon>Dikarya</taxon>
        <taxon>Ascomycota</taxon>
        <taxon>Pezizomycotina</taxon>
        <taxon>Sordariomycetes</taxon>
        <taxon>Hypocreomycetidae</taxon>
        <taxon>Hypocreales</taxon>
        <taxon>Nectriaceae</taxon>
        <taxon>Fusarium</taxon>
        <taxon>Fusarium fujikuroi species complex</taxon>
    </lineage>
</organism>
<proteinExistence type="predicted"/>
<keyword evidence="2" id="KW-0347">Helicase</keyword>
<keyword evidence="2" id="KW-0067">ATP-binding</keyword>
<keyword evidence="2" id="KW-0547">Nucleotide-binding</keyword>
<sequence length="194" mass="21775">MSNLRDLLNPVSDDDHHMSHSSNELGVEQDQDHHMGYAPSLQELGNIQSTDEASQAFWWALNGDITEADSYVQSSFANTQVDPQLLEPSISAYQYTQENDLDVDPQLGMIDLGMDFEMNGFQMTSHPDENENDPLDMTTALESFQFLQLPTESSREGSAMTPEFSMLSRSNATPLTLPEDEDVIVHYGMLHNIE</sequence>
<keyword evidence="2" id="KW-0378">Hydrolase</keyword>